<comment type="similarity">
    <text evidence="1">Belongs to the glycine N-acyltransferase family.</text>
</comment>
<dbReference type="PANTHER" id="PTHR15298">
    <property type="entry name" value="L-COA N-ACYLTRANSFERASE-RELATED"/>
    <property type="match status" value="1"/>
</dbReference>
<dbReference type="SUPFAM" id="SSF55729">
    <property type="entry name" value="Acyl-CoA N-acyltransferases (Nat)"/>
    <property type="match status" value="1"/>
</dbReference>
<dbReference type="EC" id="2.3.1.-" evidence="1"/>
<dbReference type="GO" id="GO:0005739">
    <property type="term" value="C:mitochondrion"/>
    <property type="evidence" value="ECO:0007669"/>
    <property type="project" value="InterPro"/>
</dbReference>
<dbReference type="PANTHER" id="PTHR15298:SF17">
    <property type="entry name" value="GLYCINE N-ACYLTRANSFERASE-LIKE PROTEIN"/>
    <property type="match status" value="1"/>
</dbReference>
<dbReference type="AlphaFoldDB" id="A0A553R1R9"/>
<dbReference type="PROSITE" id="PS51186">
    <property type="entry name" value="GNAT"/>
    <property type="match status" value="1"/>
</dbReference>
<organism evidence="3 4">
    <name type="scientific">Danionella cerebrum</name>
    <dbReference type="NCBI Taxonomy" id="2873325"/>
    <lineage>
        <taxon>Eukaryota</taxon>
        <taxon>Metazoa</taxon>
        <taxon>Chordata</taxon>
        <taxon>Craniata</taxon>
        <taxon>Vertebrata</taxon>
        <taxon>Euteleostomi</taxon>
        <taxon>Actinopterygii</taxon>
        <taxon>Neopterygii</taxon>
        <taxon>Teleostei</taxon>
        <taxon>Ostariophysi</taxon>
        <taxon>Cypriniformes</taxon>
        <taxon>Danionidae</taxon>
        <taxon>Danioninae</taxon>
        <taxon>Danionella</taxon>
    </lineage>
</organism>
<dbReference type="Pfam" id="PF06021">
    <property type="entry name" value="Gly_acyl_tr_N"/>
    <property type="match status" value="2"/>
</dbReference>
<keyword evidence="1" id="KW-0012">Acyltransferase</keyword>
<dbReference type="Pfam" id="PF08445">
    <property type="entry name" value="FR47"/>
    <property type="match status" value="1"/>
</dbReference>
<reference evidence="3 4" key="1">
    <citation type="journal article" date="2019" name="Sci. Data">
        <title>Hybrid genome assembly and annotation of Danionella translucida.</title>
        <authorList>
            <person name="Kadobianskyi M."/>
            <person name="Schulze L."/>
            <person name="Schuelke M."/>
            <person name="Judkewitz B."/>
        </authorList>
    </citation>
    <scope>NUCLEOTIDE SEQUENCE [LARGE SCALE GENOMIC DNA]</scope>
    <source>
        <strain evidence="3 4">Bolton</strain>
    </source>
</reference>
<dbReference type="InterPro" id="IPR016181">
    <property type="entry name" value="Acyl_CoA_acyltransferase"/>
</dbReference>
<sequence>MRVLSSDELQTAETALFGRLPKCAMVYGYVFAVNRGKPHRLQVLVDTWPTFTTVIVRSSLADCVGKVAIYSTNEKALRRILTEENGVDWRTNLLIRVIYMTTVPGSDLESKVSVLNESHADLVNKTWKFGGDDKGYSYILNLIQHFPTCCITDDNHQIVSWVLLYDYCAIGMLYTLPEYRGKGYAKSLVARMATHLHSQGYPVYCFIEEFNHPSYNLFTSLGFTEDPSYRAGWYECAKG</sequence>
<name>A0A553R1R9_9TELE</name>
<gene>
    <name evidence="3" type="ORF">DNTS_015945</name>
</gene>
<dbReference type="InterPro" id="IPR010313">
    <property type="entry name" value="Glycine_N-acyltransferase"/>
</dbReference>
<dbReference type="InterPro" id="IPR000182">
    <property type="entry name" value="GNAT_dom"/>
</dbReference>
<evidence type="ECO:0000256" key="1">
    <source>
        <dbReference type="RuleBase" id="RU368002"/>
    </source>
</evidence>
<evidence type="ECO:0000259" key="2">
    <source>
        <dbReference type="PROSITE" id="PS51186"/>
    </source>
</evidence>
<dbReference type="EMBL" id="SRMA01025320">
    <property type="protein sequence ID" value="TRY96124.1"/>
    <property type="molecule type" value="Genomic_DNA"/>
</dbReference>
<keyword evidence="4" id="KW-1185">Reference proteome</keyword>
<proteinExistence type="inferred from homology"/>
<keyword evidence="1" id="KW-0808">Transferase</keyword>
<comment type="caution">
    <text evidence="3">The sequence shown here is derived from an EMBL/GenBank/DDBJ whole genome shotgun (WGS) entry which is preliminary data.</text>
</comment>
<dbReference type="Proteomes" id="UP000316079">
    <property type="component" value="Unassembled WGS sequence"/>
</dbReference>
<dbReference type="OrthoDB" id="61870at2759"/>
<dbReference type="CDD" id="cd04301">
    <property type="entry name" value="NAT_SF"/>
    <property type="match status" value="1"/>
</dbReference>
<accession>A0A553R1R9</accession>
<feature type="domain" description="N-acetyltransferase" evidence="2">
    <location>
        <begin position="95"/>
        <end position="239"/>
    </location>
</feature>
<dbReference type="Gene3D" id="3.40.630.30">
    <property type="match status" value="1"/>
</dbReference>
<evidence type="ECO:0000313" key="4">
    <source>
        <dbReference type="Proteomes" id="UP000316079"/>
    </source>
</evidence>
<dbReference type="GO" id="GO:0047961">
    <property type="term" value="F:glycine N-acyltransferase activity"/>
    <property type="evidence" value="ECO:0007669"/>
    <property type="project" value="InterPro"/>
</dbReference>
<dbReference type="InterPro" id="IPR015938">
    <property type="entry name" value="Glycine_N-acyltransferase_N"/>
</dbReference>
<evidence type="ECO:0000313" key="3">
    <source>
        <dbReference type="EMBL" id="TRY96124.1"/>
    </source>
</evidence>
<protein>
    <recommendedName>
        <fullName evidence="1">Glycine N-acyltransferase-like protein</fullName>
        <ecNumber evidence="1">2.3.1.-</ecNumber>
    </recommendedName>
</protein>
<dbReference type="InterPro" id="IPR013653">
    <property type="entry name" value="GCN5-like_dom"/>
</dbReference>